<sequence length="189" mass="21815">MKKIKIDKEFKWQDLGNFNLPCTLKLTNRGEIKLNLTLGLPAAVCSKKVQFYFPQLLDFVVIVFFRKHYCNGLSELLDIERQTTGQNCSVRQNHRKIRLIASDVKQIVARKSDFPALASNIYENKNKDLSAIQAVAFDIKNENYCQLAVSNLDKCILIMYHNEKCNTVEKFFLETITFIQNFGKIAVKN</sequence>
<evidence type="ECO:0000313" key="1">
    <source>
        <dbReference type="EMBL" id="GFR31746.1"/>
    </source>
</evidence>
<reference evidence="1" key="1">
    <citation type="submission" date="2020-07" db="EMBL/GenBank/DDBJ databases">
        <title>Multicomponent nature underlies the extraordinary mechanical properties of spider dragline silk.</title>
        <authorList>
            <person name="Kono N."/>
            <person name="Nakamura H."/>
            <person name="Mori M."/>
            <person name="Yoshida Y."/>
            <person name="Ohtoshi R."/>
            <person name="Malay A.D."/>
            <person name="Moran D.A.P."/>
            <person name="Tomita M."/>
            <person name="Numata K."/>
            <person name="Arakawa K."/>
        </authorList>
    </citation>
    <scope>NUCLEOTIDE SEQUENCE</scope>
</reference>
<dbReference type="Proteomes" id="UP000887116">
    <property type="component" value="Unassembled WGS sequence"/>
</dbReference>
<accession>A0A8X6K5C2</accession>
<organism evidence="1 2">
    <name type="scientific">Trichonephila clavata</name>
    <name type="common">Joro spider</name>
    <name type="synonym">Nephila clavata</name>
    <dbReference type="NCBI Taxonomy" id="2740835"/>
    <lineage>
        <taxon>Eukaryota</taxon>
        <taxon>Metazoa</taxon>
        <taxon>Ecdysozoa</taxon>
        <taxon>Arthropoda</taxon>
        <taxon>Chelicerata</taxon>
        <taxon>Arachnida</taxon>
        <taxon>Araneae</taxon>
        <taxon>Araneomorphae</taxon>
        <taxon>Entelegynae</taxon>
        <taxon>Araneoidea</taxon>
        <taxon>Nephilidae</taxon>
        <taxon>Trichonephila</taxon>
    </lineage>
</organism>
<dbReference type="OrthoDB" id="6418206at2759"/>
<dbReference type="AlphaFoldDB" id="A0A8X6K5C2"/>
<keyword evidence="2" id="KW-1185">Reference proteome</keyword>
<comment type="caution">
    <text evidence="1">The sequence shown here is derived from an EMBL/GenBank/DDBJ whole genome shotgun (WGS) entry which is preliminary data.</text>
</comment>
<dbReference type="EMBL" id="BMAO01009585">
    <property type="protein sequence ID" value="GFR31746.1"/>
    <property type="molecule type" value="Genomic_DNA"/>
</dbReference>
<proteinExistence type="predicted"/>
<name>A0A8X6K5C2_TRICU</name>
<evidence type="ECO:0000313" key="2">
    <source>
        <dbReference type="Proteomes" id="UP000887116"/>
    </source>
</evidence>
<gene>
    <name evidence="1" type="ORF">TNCT_621301</name>
</gene>
<protein>
    <submittedName>
        <fullName evidence="1">Uncharacterized protein</fullName>
    </submittedName>
</protein>